<dbReference type="AlphaFoldDB" id="A0AAV5KHT8"/>
<dbReference type="EMBL" id="BPVZ01000064">
    <property type="protein sequence ID" value="GKV24133.1"/>
    <property type="molecule type" value="Genomic_DNA"/>
</dbReference>
<proteinExistence type="predicted"/>
<keyword evidence="2" id="KW-1185">Reference proteome</keyword>
<accession>A0AAV5KHT8</accession>
<organism evidence="1 2">
    <name type="scientific">Rubroshorea leprosula</name>
    <dbReference type="NCBI Taxonomy" id="152421"/>
    <lineage>
        <taxon>Eukaryota</taxon>
        <taxon>Viridiplantae</taxon>
        <taxon>Streptophyta</taxon>
        <taxon>Embryophyta</taxon>
        <taxon>Tracheophyta</taxon>
        <taxon>Spermatophyta</taxon>
        <taxon>Magnoliopsida</taxon>
        <taxon>eudicotyledons</taxon>
        <taxon>Gunneridae</taxon>
        <taxon>Pentapetalae</taxon>
        <taxon>rosids</taxon>
        <taxon>malvids</taxon>
        <taxon>Malvales</taxon>
        <taxon>Dipterocarpaceae</taxon>
        <taxon>Rubroshorea</taxon>
    </lineage>
</organism>
<evidence type="ECO:0000313" key="1">
    <source>
        <dbReference type="EMBL" id="GKV24133.1"/>
    </source>
</evidence>
<comment type="caution">
    <text evidence="1">The sequence shown here is derived from an EMBL/GenBank/DDBJ whole genome shotgun (WGS) entry which is preliminary data.</text>
</comment>
<dbReference type="Proteomes" id="UP001054252">
    <property type="component" value="Unassembled WGS sequence"/>
</dbReference>
<evidence type="ECO:0000313" key="2">
    <source>
        <dbReference type="Proteomes" id="UP001054252"/>
    </source>
</evidence>
<gene>
    <name evidence="1" type="ORF">SLEP1_g33783</name>
</gene>
<sequence length="69" mass="7698">MKWPWHIKLPYGMDGASRGAMHVMNRKLGTPAYFDQSPGVKIKAFNNNVGITYFNKNGNLISVKISQGT</sequence>
<reference evidence="1 2" key="1">
    <citation type="journal article" date="2021" name="Commun. Biol.">
        <title>The genome of Shorea leprosula (Dipterocarpaceae) highlights the ecological relevance of drought in aseasonal tropical rainforests.</title>
        <authorList>
            <person name="Ng K.K.S."/>
            <person name="Kobayashi M.J."/>
            <person name="Fawcett J.A."/>
            <person name="Hatakeyama M."/>
            <person name="Paape T."/>
            <person name="Ng C.H."/>
            <person name="Ang C.C."/>
            <person name="Tnah L.H."/>
            <person name="Lee C.T."/>
            <person name="Nishiyama T."/>
            <person name="Sese J."/>
            <person name="O'Brien M.J."/>
            <person name="Copetti D."/>
            <person name="Mohd Noor M.I."/>
            <person name="Ong R.C."/>
            <person name="Putra M."/>
            <person name="Sireger I.Z."/>
            <person name="Indrioko S."/>
            <person name="Kosugi Y."/>
            <person name="Izuno A."/>
            <person name="Isagi Y."/>
            <person name="Lee S.L."/>
            <person name="Shimizu K.K."/>
        </authorList>
    </citation>
    <scope>NUCLEOTIDE SEQUENCE [LARGE SCALE GENOMIC DNA]</scope>
    <source>
        <strain evidence="1">214</strain>
    </source>
</reference>
<protein>
    <submittedName>
        <fullName evidence="1">Uncharacterized protein</fullName>
    </submittedName>
</protein>
<name>A0AAV5KHT8_9ROSI</name>